<protein>
    <recommendedName>
        <fullName evidence="4">DUF423 domain-containing protein</fullName>
    </recommendedName>
</protein>
<proteinExistence type="predicted"/>
<dbReference type="OrthoDB" id="3540634at2"/>
<comment type="caution">
    <text evidence="2">The sequence shown here is derived from an EMBL/GenBank/DDBJ whole genome shotgun (WGS) entry which is preliminary data.</text>
</comment>
<reference evidence="2 3" key="1">
    <citation type="submission" date="2019-07" db="EMBL/GenBank/DDBJ databases">
        <title>Rhodococcus cavernicolus sp. nov., isolated from a cave.</title>
        <authorList>
            <person name="Lee S.D."/>
        </authorList>
    </citation>
    <scope>NUCLEOTIDE SEQUENCE [LARGE SCALE GENOMIC DNA]</scope>
    <source>
        <strain evidence="2 3">C1-24</strain>
    </source>
</reference>
<dbReference type="EMBL" id="VLNY01000006">
    <property type="protein sequence ID" value="KAA0022345.1"/>
    <property type="molecule type" value="Genomic_DNA"/>
</dbReference>
<gene>
    <name evidence="2" type="ORF">FOY51_15365</name>
</gene>
<accession>A0A5A7SCX2</accession>
<evidence type="ECO:0008006" key="4">
    <source>
        <dbReference type="Google" id="ProtNLM"/>
    </source>
</evidence>
<keyword evidence="1" id="KW-1133">Transmembrane helix</keyword>
<evidence type="ECO:0000256" key="1">
    <source>
        <dbReference type="SAM" id="Phobius"/>
    </source>
</evidence>
<feature type="transmembrane region" description="Helical" evidence="1">
    <location>
        <begin position="114"/>
        <end position="138"/>
    </location>
</feature>
<sequence>MQSLPPFLTIVLGGTVLTVIGIAFGGTFLLKVLGGKQGANDLQKTFFRAGHAHAGVLVTLGLTIGLLTHAAAVGDGWAAAGTITVLAAAIFMPAGFFLSVVGTNPSKPNRLITLLWLGAACLVVGLTISGVGILAAGIGRL</sequence>
<organism evidence="2 3">
    <name type="scientific">Antrihabitans cavernicola</name>
    <dbReference type="NCBI Taxonomy" id="2495913"/>
    <lineage>
        <taxon>Bacteria</taxon>
        <taxon>Bacillati</taxon>
        <taxon>Actinomycetota</taxon>
        <taxon>Actinomycetes</taxon>
        <taxon>Mycobacteriales</taxon>
        <taxon>Nocardiaceae</taxon>
        <taxon>Antrihabitans</taxon>
    </lineage>
</organism>
<feature type="transmembrane region" description="Helical" evidence="1">
    <location>
        <begin position="6"/>
        <end position="30"/>
    </location>
</feature>
<feature type="transmembrane region" description="Helical" evidence="1">
    <location>
        <begin position="77"/>
        <end position="102"/>
    </location>
</feature>
<keyword evidence="1" id="KW-0812">Transmembrane</keyword>
<keyword evidence="1" id="KW-0472">Membrane</keyword>
<feature type="transmembrane region" description="Helical" evidence="1">
    <location>
        <begin position="51"/>
        <end position="71"/>
    </location>
</feature>
<evidence type="ECO:0000313" key="3">
    <source>
        <dbReference type="Proteomes" id="UP000322244"/>
    </source>
</evidence>
<evidence type="ECO:0000313" key="2">
    <source>
        <dbReference type="EMBL" id="KAA0022345.1"/>
    </source>
</evidence>
<keyword evidence="3" id="KW-1185">Reference proteome</keyword>
<dbReference type="Proteomes" id="UP000322244">
    <property type="component" value="Unassembled WGS sequence"/>
</dbReference>
<dbReference type="AlphaFoldDB" id="A0A5A7SCX2"/>
<dbReference type="RefSeq" id="WP_149431106.1">
    <property type="nucleotide sequence ID" value="NZ_VLNY01000006.1"/>
</dbReference>
<name>A0A5A7SCX2_9NOCA</name>